<accession>A0AAN6S5R1</accession>
<evidence type="ECO:0000259" key="1">
    <source>
        <dbReference type="Pfam" id="PF01965"/>
    </source>
</evidence>
<proteinExistence type="predicted"/>
<dbReference type="InterPro" id="IPR052158">
    <property type="entry name" value="INH-QAR"/>
</dbReference>
<dbReference type="EMBL" id="MU853776">
    <property type="protein sequence ID" value="KAK3942137.1"/>
    <property type="molecule type" value="Genomic_DNA"/>
</dbReference>
<dbReference type="Proteomes" id="UP001303473">
    <property type="component" value="Unassembled WGS sequence"/>
</dbReference>
<keyword evidence="2" id="KW-0315">Glutamine amidotransferase</keyword>
<comment type="caution">
    <text evidence="2">The sequence shown here is derived from an EMBL/GenBank/DDBJ whole genome shotgun (WGS) entry which is preliminary data.</text>
</comment>
<name>A0AAN6S5R1_9PEZI</name>
<dbReference type="SUPFAM" id="SSF52317">
    <property type="entry name" value="Class I glutamine amidotransferase-like"/>
    <property type="match status" value="1"/>
</dbReference>
<keyword evidence="3" id="KW-1185">Reference proteome</keyword>
<evidence type="ECO:0000313" key="3">
    <source>
        <dbReference type="Proteomes" id="UP001303473"/>
    </source>
</evidence>
<dbReference type="Pfam" id="PF01965">
    <property type="entry name" value="DJ-1_PfpI"/>
    <property type="match status" value="1"/>
</dbReference>
<organism evidence="2 3">
    <name type="scientific">Diplogelasinospora grovesii</name>
    <dbReference type="NCBI Taxonomy" id="303347"/>
    <lineage>
        <taxon>Eukaryota</taxon>
        <taxon>Fungi</taxon>
        <taxon>Dikarya</taxon>
        <taxon>Ascomycota</taxon>
        <taxon>Pezizomycotina</taxon>
        <taxon>Sordariomycetes</taxon>
        <taxon>Sordariomycetidae</taxon>
        <taxon>Sordariales</taxon>
        <taxon>Diplogelasinosporaceae</taxon>
        <taxon>Diplogelasinospora</taxon>
    </lineage>
</organism>
<feature type="domain" description="DJ-1/PfpI" evidence="1">
    <location>
        <begin position="61"/>
        <end position="192"/>
    </location>
</feature>
<evidence type="ECO:0000313" key="2">
    <source>
        <dbReference type="EMBL" id="KAK3942137.1"/>
    </source>
</evidence>
<protein>
    <submittedName>
        <fullName evidence="2">Class I glutamine amidotransferase-like protein</fullName>
    </submittedName>
</protein>
<sequence length="250" mass="27019">MARTQIKIGVFLPSEAQLLDTACIDIFGSMSYEYLSRLPDLVPAALYNLAPSVVIYYISTVQPGELIELSAGMKVACTHNLSHPDVAPGKLDIVLVPGPDPNMTWDKPVTNWLAAHGAQETTDVLSVCTGIYLCGEAGLLRGKKVCGPRGLQGQLKKKFEGATWLGEELRWVKDGNFWSSGGVTNGNDLVAAYCRQDSRFPGPVCEIGLRLTDVGDRPQKYEVGQTAFTLGVVWQVVKAVFMGIGKSKTA</sequence>
<dbReference type="AlphaFoldDB" id="A0AAN6S5R1"/>
<dbReference type="Gene3D" id="3.40.50.880">
    <property type="match status" value="1"/>
</dbReference>
<gene>
    <name evidence="2" type="ORF">QBC46DRAFT_448029</name>
</gene>
<dbReference type="PANTHER" id="PTHR43130">
    <property type="entry name" value="ARAC-FAMILY TRANSCRIPTIONAL REGULATOR"/>
    <property type="match status" value="1"/>
</dbReference>
<dbReference type="InterPro" id="IPR029062">
    <property type="entry name" value="Class_I_gatase-like"/>
</dbReference>
<reference evidence="3" key="1">
    <citation type="journal article" date="2023" name="Mol. Phylogenet. Evol.">
        <title>Genome-scale phylogeny and comparative genomics of the fungal order Sordariales.</title>
        <authorList>
            <person name="Hensen N."/>
            <person name="Bonometti L."/>
            <person name="Westerberg I."/>
            <person name="Brannstrom I.O."/>
            <person name="Guillou S."/>
            <person name="Cros-Aarteil S."/>
            <person name="Calhoun S."/>
            <person name="Haridas S."/>
            <person name="Kuo A."/>
            <person name="Mondo S."/>
            <person name="Pangilinan J."/>
            <person name="Riley R."/>
            <person name="LaButti K."/>
            <person name="Andreopoulos B."/>
            <person name="Lipzen A."/>
            <person name="Chen C."/>
            <person name="Yan M."/>
            <person name="Daum C."/>
            <person name="Ng V."/>
            <person name="Clum A."/>
            <person name="Steindorff A."/>
            <person name="Ohm R.A."/>
            <person name="Martin F."/>
            <person name="Silar P."/>
            <person name="Natvig D.O."/>
            <person name="Lalanne C."/>
            <person name="Gautier V."/>
            <person name="Ament-Velasquez S.L."/>
            <person name="Kruys A."/>
            <person name="Hutchinson M.I."/>
            <person name="Powell A.J."/>
            <person name="Barry K."/>
            <person name="Miller A.N."/>
            <person name="Grigoriev I.V."/>
            <person name="Debuchy R."/>
            <person name="Gladieux P."/>
            <person name="Hiltunen Thoren M."/>
            <person name="Johannesson H."/>
        </authorList>
    </citation>
    <scope>NUCLEOTIDE SEQUENCE [LARGE SCALE GENOMIC DNA]</scope>
    <source>
        <strain evidence="3">CBS 340.73</strain>
    </source>
</reference>
<dbReference type="PANTHER" id="PTHR43130:SF7">
    <property type="entry name" value="DJ-1_PFPI DOMAIN-CONTAINING PROTEIN"/>
    <property type="match status" value="1"/>
</dbReference>
<dbReference type="InterPro" id="IPR002818">
    <property type="entry name" value="DJ-1/PfpI"/>
</dbReference>